<evidence type="ECO:0000313" key="1">
    <source>
        <dbReference type="EMBL" id="SET74158.1"/>
    </source>
</evidence>
<proteinExistence type="predicted"/>
<name>A0A1I0GS36_THASX</name>
<protein>
    <submittedName>
        <fullName evidence="1">Uncharacterized protein</fullName>
    </submittedName>
</protein>
<dbReference type="STRING" id="349064.SAMN05660429_02545"/>
<dbReference type="AlphaFoldDB" id="A0A1I0GS36"/>
<sequence length="210" mass="24168">MTAVFAEVPFQYRHHCWFCNEPSGNSYTFPNDKQLVLQCVHPQVTVPCCDECKPFAQGAKGDNLWHITYAVKNKLHKKYRKHLAIGLNWTKEELEQSEFDGGNFEGFKRSAWFMFEVALARVNFQQYPLIIEGIEYKPTHKSHFIFDGVTYPSIDVAISHYSKNFDLDQALLRKALFILGDQSFSRAVSFCRLMVGATPQEKQAGLKSLF</sequence>
<dbReference type="Proteomes" id="UP000199308">
    <property type="component" value="Unassembled WGS sequence"/>
</dbReference>
<evidence type="ECO:0000313" key="2">
    <source>
        <dbReference type="Proteomes" id="UP000199308"/>
    </source>
</evidence>
<dbReference type="OrthoDB" id="5888461at2"/>
<gene>
    <name evidence="1" type="ORF">SAMN05660429_02545</name>
</gene>
<organism evidence="1 2">
    <name type="scientific">Thalassotalea agarivorans</name>
    <name type="common">Thalassomonas agarivorans</name>
    <dbReference type="NCBI Taxonomy" id="349064"/>
    <lineage>
        <taxon>Bacteria</taxon>
        <taxon>Pseudomonadati</taxon>
        <taxon>Pseudomonadota</taxon>
        <taxon>Gammaproteobacteria</taxon>
        <taxon>Alteromonadales</taxon>
        <taxon>Colwelliaceae</taxon>
        <taxon>Thalassotalea</taxon>
    </lineage>
</organism>
<reference evidence="1 2" key="1">
    <citation type="submission" date="2016-10" db="EMBL/GenBank/DDBJ databases">
        <authorList>
            <person name="de Groot N.N."/>
        </authorList>
    </citation>
    <scope>NUCLEOTIDE SEQUENCE [LARGE SCALE GENOMIC DNA]</scope>
    <source>
        <strain evidence="1 2">DSM 19706</strain>
    </source>
</reference>
<keyword evidence="2" id="KW-1185">Reference proteome</keyword>
<dbReference type="RefSeq" id="WP_093331159.1">
    <property type="nucleotide sequence ID" value="NZ_AP027363.1"/>
</dbReference>
<accession>A0A1I0GS36</accession>
<dbReference type="EMBL" id="FOHK01000013">
    <property type="protein sequence ID" value="SET74158.1"/>
    <property type="molecule type" value="Genomic_DNA"/>
</dbReference>